<dbReference type="GO" id="GO:0006865">
    <property type="term" value="P:amino acid transport"/>
    <property type="evidence" value="ECO:0007669"/>
    <property type="project" value="TreeGrafter"/>
</dbReference>
<dbReference type="NCBIfam" id="TIGR01726">
    <property type="entry name" value="HEQRo_perm_3TM"/>
    <property type="match status" value="1"/>
</dbReference>
<dbReference type="InterPro" id="IPR043429">
    <property type="entry name" value="ArtM/GltK/GlnP/TcyL/YhdX-like"/>
</dbReference>
<dbReference type="CDD" id="cd06261">
    <property type="entry name" value="TM_PBP2"/>
    <property type="match status" value="1"/>
</dbReference>
<keyword evidence="6 8" id="KW-1133">Transmembrane helix</keyword>
<gene>
    <name evidence="10" type="ORF">PCE31107_00119</name>
</gene>
<sequence length="231" mass="25469">MQFNLSFLLTNGFADLLASGARTTLSLFACAWVGSFIVALVIVVLRVVPVRPIAALMSAFVIYHRNVPTVVQIMVWYFGVPQLLPRAIQLWINHHDSEFLLAAVALSLNAAAYFSEDIRSGLRSVPYGQIEAARSIGLSGGGAMRYVLLPQALRIGLPSLLNRSLILFKDTSLSMVIGVAEMTYQVHAIENQTFRAFEVFAVSTVFYLLSCWLLMGLGAWLSWRYAPAPRG</sequence>
<evidence type="ECO:0000256" key="5">
    <source>
        <dbReference type="ARBA" id="ARBA00022692"/>
    </source>
</evidence>
<dbReference type="InterPro" id="IPR035906">
    <property type="entry name" value="MetI-like_sf"/>
</dbReference>
<evidence type="ECO:0000313" key="11">
    <source>
        <dbReference type="Proteomes" id="UP000396788"/>
    </source>
</evidence>
<protein>
    <submittedName>
        <fullName evidence="10">ABC transporter permease</fullName>
    </submittedName>
</protein>
<dbReference type="Proteomes" id="UP000396788">
    <property type="component" value="Unassembled WGS sequence"/>
</dbReference>
<name>A0A5E4RFM7_9BURK</name>
<evidence type="ECO:0000259" key="9">
    <source>
        <dbReference type="PROSITE" id="PS50928"/>
    </source>
</evidence>
<dbReference type="EMBL" id="CABPRY010000001">
    <property type="protein sequence ID" value="VVD61314.1"/>
    <property type="molecule type" value="Genomic_DNA"/>
</dbReference>
<dbReference type="PANTHER" id="PTHR30614">
    <property type="entry name" value="MEMBRANE COMPONENT OF AMINO ACID ABC TRANSPORTER"/>
    <property type="match status" value="1"/>
</dbReference>
<feature type="transmembrane region" description="Helical" evidence="8">
    <location>
        <begin position="199"/>
        <end position="223"/>
    </location>
</feature>
<comment type="similarity">
    <text evidence="2">Belongs to the binding-protein-dependent transport system permease family. HisMQ subfamily.</text>
</comment>
<evidence type="ECO:0000256" key="8">
    <source>
        <dbReference type="RuleBase" id="RU363032"/>
    </source>
</evidence>
<dbReference type="InterPro" id="IPR010065">
    <property type="entry name" value="AA_ABC_transptr_permease_3TM"/>
</dbReference>
<accession>A0A5E4RFM7</accession>
<keyword evidence="7 8" id="KW-0472">Membrane</keyword>
<feature type="transmembrane region" description="Helical" evidence="8">
    <location>
        <begin position="25"/>
        <end position="48"/>
    </location>
</feature>
<dbReference type="SUPFAM" id="SSF161098">
    <property type="entry name" value="MetI-like"/>
    <property type="match status" value="1"/>
</dbReference>
<proteinExistence type="inferred from homology"/>
<keyword evidence="3 8" id="KW-0813">Transport</keyword>
<keyword evidence="4" id="KW-1003">Cell membrane</keyword>
<dbReference type="InterPro" id="IPR000515">
    <property type="entry name" value="MetI-like"/>
</dbReference>
<dbReference type="Pfam" id="PF00528">
    <property type="entry name" value="BPD_transp_1"/>
    <property type="match status" value="1"/>
</dbReference>
<evidence type="ECO:0000256" key="2">
    <source>
        <dbReference type="ARBA" id="ARBA00010072"/>
    </source>
</evidence>
<evidence type="ECO:0000256" key="6">
    <source>
        <dbReference type="ARBA" id="ARBA00022989"/>
    </source>
</evidence>
<feature type="domain" description="ABC transmembrane type-1" evidence="9">
    <location>
        <begin position="21"/>
        <end position="218"/>
    </location>
</feature>
<dbReference type="AlphaFoldDB" id="A0A5E4RFM7"/>
<evidence type="ECO:0000256" key="3">
    <source>
        <dbReference type="ARBA" id="ARBA00022448"/>
    </source>
</evidence>
<evidence type="ECO:0000256" key="4">
    <source>
        <dbReference type="ARBA" id="ARBA00022475"/>
    </source>
</evidence>
<comment type="subcellular location">
    <subcellularLocation>
        <location evidence="1">Cell inner membrane</location>
        <topology evidence="1">Multi-pass membrane protein</topology>
    </subcellularLocation>
    <subcellularLocation>
        <location evidence="8">Cell membrane</location>
        <topology evidence="8">Multi-pass membrane protein</topology>
    </subcellularLocation>
</comment>
<evidence type="ECO:0000313" key="10">
    <source>
        <dbReference type="EMBL" id="VVD61314.1"/>
    </source>
</evidence>
<dbReference type="Gene3D" id="1.10.3720.10">
    <property type="entry name" value="MetI-like"/>
    <property type="match status" value="1"/>
</dbReference>
<dbReference type="GO" id="GO:0022857">
    <property type="term" value="F:transmembrane transporter activity"/>
    <property type="evidence" value="ECO:0007669"/>
    <property type="project" value="InterPro"/>
</dbReference>
<organism evidence="10 11">
    <name type="scientific">Pandoraea cepalis</name>
    <dbReference type="NCBI Taxonomy" id="2508294"/>
    <lineage>
        <taxon>Bacteria</taxon>
        <taxon>Pseudomonadati</taxon>
        <taxon>Pseudomonadota</taxon>
        <taxon>Betaproteobacteria</taxon>
        <taxon>Burkholderiales</taxon>
        <taxon>Burkholderiaceae</taxon>
        <taxon>Pandoraea</taxon>
    </lineage>
</organism>
<dbReference type="PROSITE" id="PS50928">
    <property type="entry name" value="ABC_TM1"/>
    <property type="match status" value="1"/>
</dbReference>
<keyword evidence="5 8" id="KW-0812">Transmembrane</keyword>
<dbReference type="RefSeq" id="WP_150605863.1">
    <property type="nucleotide sequence ID" value="NZ_CABPRY010000001.1"/>
</dbReference>
<dbReference type="GO" id="GO:0043190">
    <property type="term" value="C:ATP-binding cassette (ABC) transporter complex"/>
    <property type="evidence" value="ECO:0007669"/>
    <property type="project" value="InterPro"/>
</dbReference>
<evidence type="ECO:0000256" key="7">
    <source>
        <dbReference type="ARBA" id="ARBA00023136"/>
    </source>
</evidence>
<reference evidence="10 11" key="1">
    <citation type="submission" date="2019-08" db="EMBL/GenBank/DDBJ databases">
        <authorList>
            <person name="Peeters C."/>
        </authorList>
    </citation>
    <scope>NUCLEOTIDE SEQUENCE [LARGE SCALE GENOMIC DNA]</scope>
    <source>
        <strain evidence="10 11">LMG 31107</strain>
    </source>
</reference>
<dbReference type="PANTHER" id="PTHR30614:SF47">
    <property type="entry name" value="ABC TRANSPORTER PERMEASE"/>
    <property type="match status" value="1"/>
</dbReference>
<evidence type="ECO:0000256" key="1">
    <source>
        <dbReference type="ARBA" id="ARBA00004429"/>
    </source>
</evidence>